<feature type="compositionally biased region" description="Low complexity" evidence="1">
    <location>
        <begin position="145"/>
        <end position="158"/>
    </location>
</feature>
<dbReference type="OrthoDB" id="5215637at2759"/>
<evidence type="ECO:0000313" key="4">
    <source>
        <dbReference type="Proteomes" id="UP000244855"/>
    </source>
</evidence>
<dbReference type="AlphaFoldDB" id="A0A2V1D5Z3"/>
<evidence type="ECO:0000256" key="2">
    <source>
        <dbReference type="SAM" id="Phobius"/>
    </source>
</evidence>
<keyword evidence="2" id="KW-0472">Membrane</keyword>
<dbReference type="STRING" id="97972.A0A2V1D5Z3"/>
<protein>
    <recommendedName>
        <fullName evidence="5">Mid2 domain-containing protein</fullName>
    </recommendedName>
</protein>
<feature type="compositionally biased region" description="Polar residues" evidence="1">
    <location>
        <begin position="215"/>
        <end position="234"/>
    </location>
</feature>
<evidence type="ECO:0000313" key="3">
    <source>
        <dbReference type="EMBL" id="PVH93445.1"/>
    </source>
</evidence>
<feature type="region of interest" description="Disordered" evidence="1">
    <location>
        <begin position="209"/>
        <end position="234"/>
    </location>
</feature>
<keyword evidence="2" id="KW-0812">Transmembrane</keyword>
<sequence length="260" mass="28226">MSQCYYPIGKPLRDSDREMRPCPNEPVQTICCSVARTNLPGGDLANGSTQDRCLNNGLCLNDSYKNGTRRIEYWAALCTDKNMTSGNCLNICNEPGQRNSNGATRMTKCEGSDTQFCCGESGACCITGAGMVELPVNFTKGMPYQPSQKLPQPSQSLPQPSPSTVYVNTPATDTGLSSRAVVGIVLGVDLGVLALVALALLVRKAMARRREGQSRKSSQAPDETLVNPKSSSYEIQVNREMMELPTDRGTSELPFNKDLW</sequence>
<feature type="region of interest" description="Disordered" evidence="1">
    <location>
        <begin position="143"/>
        <end position="164"/>
    </location>
</feature>
<accession>A0A2V1D5Z3</accession>
<proteinExistence type="predicted"/>
<gene>
    <name evidence="3" type="ORF">DM02DRAFT_634532</name>
</gene>
<organism evidence="3 4">
    <name type="scientific">Periconia macrospinosa</name>
    <dbReference type="NCBI Taxonomy" id="97972"/>
    <lineage>
        <taxon>Eukaryota</taxon>
        <taxon>Fungi</taxon>
        <taxon>Dikarya</taxon>
        <taxon>Ascomycota</taxon>
        <taxon>Pezizomycotina</taxon>
        <taxon>Dothideomycetes</taxon>
        <taxon>Pleosporomycetidae</taxon>
        <taxon>Pleosporales</taxon>
        <taxon>Massarineae</taxon>
        <taxon>Periconiaceae</taxon>
        <taxon>Periconia</taxon>
    </lineage>
</organism>
<reference evidence="3 4" key="1">
    <citation type="journal article" date="2018" name="Sci. Rep.">
        <title>Comparative genomics provides insights into the lifestyle and reveals functional heterogeneity of dark septate endophytic fungi.</title>
        <authorList>
            <person name="Knapp D.G."/>
            <person name="Nemeth J.B."/>
            <person name="Barry K."/>
            <person name="Hainaut M."/>
            <person name="Henrissat B."/>
            <person name="Johnson J."/>
            <person name="Kuo A."/>
            <person name="Lim J.H.P."/>
            <person name="Lipzen A."/>
            <person name="Nolan M."/>
            <person name="Ohm R.A."/>
            <person name="Tamas L."/>
            <person name="Grigoriev I.V."/>
            <person name="Spatafora J.W."/>
            <person name="Nagy L.G."/>
            <person name="Kovacs G.M."/>
        </authorList>
    </citation>
    <scope>NUCLEOTIDE SEQUENCE [LARGE SCALE GENOMIC DNA]</scope>
    <source>
        <strain evidence="3 4">DSE2036</strain>
    </source>
</reference>
<feature type="transmembrane region" description="Helical" evidence="2">
    <location>
        <begin position="180"/>
        <end position="202"/>
    </location>
</feature>
<evidence type="ECO:0008006" key="5">
    <source>
        <dbReference type="Google" id="ProtNLM"/>
    </source>
</evidence>
<keyword evidence="2" id="KW-1133">Transmembrane helix</keyword>
<dbReference type="EMBL" id="KZ805589">
    <property type="protein sequence ID" value="PVH93445.1"/>
    <property type="molecule type" value="Genomic_DNA"/>
</dbReference>
<keyword evidence="4" id="KW-1185">Reference proteome</keyword>
<evidence type="ECO:0000256" key="1">
    <source>
        <dbReference type="SAM" id="MobiDB-lite"/>
    </source>
</evidence>
<name>A0A2V1D5Z3_9PLEO</name>
<dbReference type="Proteomes" id="UP000244855">
    <property type="component" value="Unassembled WGS sequence"/>
</dbReference>